<dbReference type="InterPro" id="IPR015915">
    <property type="entry name" value="Kelch-typ_b-propeller"/>
</dbReference>
<evidence type="ECO:0000256" key="2">
    <source>
        <dbReference type="ARBA" id="ARBA00022737"/>
    </source>
</evidence>
<dbReference type="InterPro" id="IPR011333">
    <property type="entry name" value="SKP1/BTB/POZ_sf"/>
</dbReference>
<dbReference type="InterPro" id="IPR000210">
    <property type="entry name" value="BTB/POZ_dom"/>
</dbReference>
<dbReference type="PANTHER" id="PTHR45632">
    <property type="entry name" value="LD33804P"/>
    <property type="match status" value="1"/>
</dbReference>
<keyword evidence="1" id="KW-0880">Kelch repeat</keyword>
<dbReference type="Gene3D" id="3.30.710.10">
    <property type="entry name" value="Potassium Channel Kv1.1, Chain A"/>
    <property type="match status" value="2"/>
</dbReference>
<dbReference type="Proteomes" id="UP000694865">
    <property type="component" value="Unplaced"/>
</dbReference>
<evidence type="ECO:0000313" key="4">
    <source>
        <dbReference type="Proteomes" id="UP000694865"/>
    </source>
</evidence>
<dbReference type="SMART" id="SM00875">
    <property type="entry name" value="BACK"/>
    <property type="match status" value="1"/>
</dbReference>
<dbReference type="PANTHER" id="PTHR45632:SF3">
    <property type="entry name" value="KELCH-LIKE PROTEIN 32"/>
    <property type="match status" value="1"/>
</dbReference>
<reference evidence="5" key="1">
    <citation type="submission" date="2025-08" db="UniProtKB">
        <authorList>
            <consortium name="RefSeq"/>
        </authorList>
    </citation>
    <scope>IDENTIFICATION</scope>
    <source>
        <tissue evidence="5">Testes</tissue>
    </source>
</reference>
<keyword evidence="2" id="KW-0677">Repeat</keyword>
<name>A0ABM0M085_SACKO</name>
<organism evidence="4 5">
    <name type="scientific">Saccoglossus kowalevskii</name>
    <name type="common">Acorn worm</name>
    <dbReference type="NCBI Taxonomy" id="10224"/>
    <lineage>
        <taxon>Eukaryota</taxon>
        <taxon>Metazoa</taxon>
        <taxon>Hemichordata</taxon>
        <taxon>Enteropneusta</taxon>
        <taxon>Harrimaniidae</taxon>
        <taxon>Saccoglossus</taxon>
    </lineage>
</organism>
<proteinExistence type="predicted"/>
<dbReference type="Pfam" id="PF07707">
    <property type="entry name" value="BACK"/>
    <property type="match status" value="1"/>
</dbReference>
<keyword evidence="4" id="KW-1185">Reference proteome</keyword>
<accession>A0ABM0M085</accession>
<protein>
    <submittedName>
        <fullName evidence="5">Uncharacterized protein LOC102806613</fullName>
    </submittedName>
</protein>
<feature type="domain" description="BTB" evidence="3">
    <location>
        <begin position="521"/>
        <end position="590"/>
    </location>
</feature>
<dbReference type="SMART" id="SM00225">
    <property type="entry name" value="BTB"/>
    <property type="match status" value="2"/>
</dbReference>
<dbReference type="SUPFAM" id="SSF54695">
    <property type="entry name" value="POZ domain"/>
    <property type="match status" value="2"/>
</dbReference>
<gene>
    <name evidence="5" type="primary">LOC102806613</name>
</gene>
<dbReference type="SMART" id="SM00612">
    <property type="entry name" value="Kelch"/>
    <property type="match status" value="7"/>
</dbReference>
<sequence>MSDHPTHQSSGEGFTKLLQERTHLNGSEKDKPTQNVERNENMTTKLNEKETLPTIDHFLQHLNIPSLRESSDVYPFLNRCPKLAISRMLNRHLLPWRKPLEKISKDNLDDNVVMIEGHSIKCSSDVNKGWMHCFNIRPDDNSYDVPDIKNRFGCGIATFNNSLYVAGGSFYSPTTIRQIISNELFLYDFERRCWCPMAKMVENRCFFSLVASKNRLYAIGGINSTVNEQGNLHFHISSTIEMYDPKHNVWHVVGNLLNKLCCHGAEAINDVIYIMGGMHEFRCNQSEGSRSAYSTIGTACKRSSVNMCFDTVMCTFSQKRTLLVSRSNHGTCKTPKFGIFIIGGENSDGCMLDTIDLYSPGTDSWSRLGSTIPHGIIWPSCTFMEDTIYILGVDSVAMSDKSNTLIKYNMKANNWELMQKTDKMPYPRICTLKLQKNLTPEQGTIDLSRIRLFGPLQNIDQGPHFYKLPVENDAESLNDEKSQSEVISQDMDKVAANFQREESNKLIKQVYKLSEIMTKSDKVVLVVEDKKFSCSKTLLSSCSDYFKVMFTGGLKESTTKQMEIQIFSISKDAFCAIMQYISSGCLSLDGDNFIGVLHAGSHFQIAAVMELCLQFLREGTCPQNFVESFNIAALYNLHDEFIGRHEVVNLLDVFIDVANSYQSTLSDLSLENMMYLLKQPRIQCHKPLKVFNIIQAWIKENKGIRINDASKLLQTVKFSSMQVEELVDCVVEDCFKMDDPVSQDRIIHAQLNHFFPQRHAETNALDEDDEEEVLISMEGLAINRQAHLHRLDKRIGRWRKLSRMPVNQLSYRVAVVNNVLYIAGGEIHEALDDDRSGTTFATDEVYRYDPRHGGWAKVAPMNHRRTDFCFVSLDGKLYAVCGRNCNDKYGMNIVEVYDLQTNSWTLVKPLPVKLYAHAGTAYKGKLYITGGHPGSPYYISKKLYTYCTEIDEWEMKESMNIERTWHSMLTVGDTIYAIGGLSHDRINCLWKMEMYDPCNNTWVLADTQGAIQIPGRSLGTTIAGYKAVFKDGQIYALHGHFYEYDFIVSRSVLCYDPSKKTCVESPLLQFEGCQALCLLKVPKYLLSEDESVVIKGESSSKQTGGDFGIMNPEYGSSILQGLYDLFNESFLCDVQLKTTGKCYFVHGMVLAASSPVCRRLLMEGQSSVFVHSEDMSINLQRIDGEYTIIEIYGVSAADIELVLHVLYTLSITDFDKLPKLLQLAEVLQFESIIKICKACVIADKTANSTK</sequence>
<dbReference type="Gene3D" id="2.120.10.80">
    <property type="entry name" value="Kelch-type beta propeller"/>
    <property type="match status" value="3"/>
</dbReference>
<evidence type="ECO:0000259" key="3">
    <source>
        <dbReference type="PROSITE" id="PS50097"/>
    </source>
</evidence>
<dbReference type="InterPro" id="IPR011705">
    <property type="entry name" value="BACK"/>
</dbReference>
<dbReference type="SUPFAM" id="SSF50965">
    <property type="entry name" value="Galactose oxidase, central domain"/>
    <property type="match status" value="1"/>
</dbReference>
<dbReference type="PROSITE" id="PS50097">
    <property type="entry name" value="BTB"/>
    <property type="match status" value="2"/>
</dbReference>
<feature type="domain" description="BTB" evidence="3">
    <location>
        <begin position="1132"/>
        <end position="1208"/>
    </location>
</feature>
<dbReference type="InterPro" id="IPR011043">
    <property type="entry name" value="Gal_Oxase/kelch_b-propeller"/>
</dbReference>
<dbReference type="CDD" id="cd18186">
    <property type="entry name" value="BTB_POZ_ZBTB_KLHL-like"/>
    <property type="match status" value="1"/>
</dbReference>
<dbReference type="GeneID" id="102806613"/>
<dbReference type="Gene3D" id="1.25.40.420">
    <property type="match status" value="1"/>
</dbReference>
<evidence type="ECO:0000256" key="1">
    <source>
        <dbReference type="ARBA" id="ARBA00022441"/>
    </source>
</evidence>
<dbReference type="SUPFAM" id="SSF117281">
    <property type="entry name" value="Kelch motif"/>
    <property type="match status" value="1"/>
</dbReference>
<dbReference type="Pfam" id="PF24681">
    <property type="entry name" value="Kelch_KLHDC2_KLHL20_DRC7"/>
    <property type="match status" value="2"/>
</dbReference>
<dbReference type="InterPro" id="IPR006652">
    <property type="entry name" value="Kelch_1"/>
</dbReference>
<dbReference type="Pfam" id="PF00651">
    <property type="entry name" value="BTB"/>
    <property type="match status" value="2"/>
</dbReference>
<evidence type="ECO:0000313" key="5">
    <source>
        <dbReference type="RefSeq" id="XP_006813426.1"/>
    </source>
</evidence>
<dbReference type="RefSeq" id="XP_006813426.1">
    <property type="nucleotide sequence ID" value="XM_006813363.1"/>
</dbReference>